<evidence type="ECO:0000313" key="2">
    <source>
        <dbReference type="Proteomes" id="UP000006457"/>
    </source>
</evidence>
<gene>
    <name evidence="1" type="ORF">HMPREF1052_1198</name>
</gene>
<sequence length="201" mass="22416">MQYFFDKTQQTFLVKGIHPIPADAIAVSDENYLMLVDGRANGCEIIVSKDNQLSLTTPKPSLAHKWAGKTWVLDKAKQADYLVGRKSAVLTMLANKADELKSRLLVGYPQVEIESFYRQEKEALAWRADNSVETPMLTQIASVRGIEFGVLVGKVLEKSNQFAVAIGVIIGQRQKFEDALMAATTIEQVEQLTKEIAQWSI</sequence>
<dbReference type="RefSeq" id="WP_005761297.1">
    <property type="nucleotide sequence ID" value="NZ_AJSX01000040.1"/>
</dbReference>
<proteinExistence type="predicted"/>
<dbReference type="Proteomes" id="UP000006457">
    <property type="component" value="Unassembled WGS sequence"/>
</dbReference>
<dbReference type="OrthoDB" id="5679266at2"/>
<dbReference type="AlphaFoldDB" id="I3D8P4"/>
<dbReference type="EMBL" id="AJSX01000040">
    <property type="protein sequence ID" value="EIJ68087.1"/>
    <property type="molecule type" value="Genomic_DNA"/>
</dbReference>
<comment type="caution">
    <text evidence="1">The sequence shown here is derived from an EMBL/GenBank/DDBJ whole genome shotgun (WGS) entry which is preliminary data.</text>
</comment>
<name>I3D8P4_9PAST</name>
<keyword evidence="2" id="KW-1185">Reference proteome</keyword>
<accession>I3D8P4</accession>
<evidence type="ECO:0000313" key="1">
    <source>
        <dbReference type="EMBL" id="EIJ68087.1"/>
    </source>
</evidence>
<dbReference type="PATRIC" id="fig|1095749.3.peg.1676"/>
<reference evidence="1 2" key="1">
    <citation type="submission" date="2012-03" db="EMBL/GenBank/DDBJ databases">
        <authorList>
            <person name="Harkins D.M."/>
            <person name="Madupu R."/>
            <person name="Durkin A.S."/>
            <person name="Torralba M."/>
            <person name="Methe B."/>
            <person name="Sutton G.G."/>
            <person name="Nelson K.E."/>
        </authorList>
    </citation>
    <scope>NUCLEOTIDE SEQUENCE [LARGE SCALE GENOMIC DNA]</scope>
    <source>
        <strain evidence="1 2">CCUG 2042</strain>
    </source>
</reference>
<dbReference type="eggNOG" id="ENOG50331TI">
    <property type="taxonomic scope" value="Bacteria"/>
</dbReference>
<protein>
    <submittedName>
        <fullName evidence="1">Uncharacterized protein</fullName>
    </submittedName>
</protein>
<organism evidence="1 2">
    <name type="scientific">Pasteurella bettyae CCUG 2042</name>
    <dbReference type="NCBI Taxonomy" id="1095749"/>
    <lineage>
        <taxon>Bacteria</taxon>
        <taxon>Pseudomonadati</taxon>
        <taxon>Pseudomonadota</taxon>
        <taxon>Gammaproteobacteria</taxon>
        <taxon>Pasteurellales</taxon>
        <taxon>Pasteurellaceae</taxon>
        <taxon>Pasteurella</taxon>
    </lineage>
</organism>